<evidence type="ECO:0000313" key="1">
    <source>
        <dbReference type="EMBL" id="KKL61760.1"/>
    </source>
</evidence>
<accession>A0A0F9FWQ2</accession>
<name>A0A0F9FWQ2_9ZZZZ</name>
<reference evidence="1" key="1">
    <citation type="journal article" date="2015" name="Nature">
        <title>Complex archaea that bridge the gap between prokaryotes and eukaryotes.</title>
        <authorList>
            <person name="Spang A."/>
            <person name="Saw J.H."/>
            <person name="Jorgensen S.L."/>
            <person name="Zaremba-Niedzwiedzka K."/>
            <person name="Martijn J."/>
            <person name="Lind A.E."/>
            <person name="van Eijk R."/>
            <person name="Schleper C."/>
            <person name="Guy L."/>
            <person name="Ettema T.J."/>
        </authorList>
    </citation>
    <scope>NUCLEOTIDE SEQUENCE</scope>
</reference>
<proteinExistence type="predicted"/>
<gene>
    <name evidence="1" type="ORF">LCGC14_2192110</name>
</gene>
<organism evidence="1">
    <name type="scientific">marine sediment metagenome</name>
    <dbReference type="NCBI Taxonomy" id="412755"/>
    <lineage>
        <taxon>unclassified sequences</taxon>
        <taxon>metagenomes</taxon>
        <taxon>ecological metagenomes</taxon>
    </lineage>
</organism>
<dbReference type="EMBL" id="LAZR01028717">
    <property type="protein sequence ID" value="KKL61760.1"/>
    <property type="molecule type" value="Genomic_DNA"/>
</dbReference>
<sequence>MTLLEELGKTIAMLEAGIPASPNSPKSLKAAERLEKVLQGHFKDLKNALSLDALQILYNKYVDQE</sequence>
<dbReference type="AlphaFoldDB" id="A0A0F9FWQ2"/>
<comment type="caution">
    <text evidence="1">The sequence shown here is derived from an EMBL/GenBank/DDBJ whole genome shotgun (WGS) entry which is preliminary data.</text>
</comment>
<protein>
    <submittedName>
        <fullName evidence="1">Uncharacterized protein</fullName>
    </submittedName>
</protein>